<dbReference type="PANTHER" id="PTHR12898:SF1">
    <property type="entry name" value="MEDIATOR OF RNA POLYMERASE II TRANSCRIPTION SUBUNIT 24"/>
    <property type="match status" value="1"/>
</dbReference>
<evidence type="ECO:0000256" key="7">
    <source>
        <dbReference type="ARBA" id="ARBA00023242"/>
    </source>
</evidence>
<evidence type="ECO:0000256" key="6">
    <source>
        <dbReference type="ARBA" id="ARBA00023163"/>
    </source>
</evidence>
<dbReference type="Proteomes" id="UP000183832">
    <property type="component" value="Unassembled WGS sequence"/>
</dbReference>
<gene>
    <name evidence="9" type="ORF">CLUMA_CG012704</name>
</gene>
<proteinExistence type="inferred from homology"/>
<evidence type="ECO:0000256" key="5">
    <source>
        <dbReference type="ARBA" id="ARBA00023159"/>
    </source>
</evidence>
<accession>A0A1J1II39</accession>
<evidence type="ECO:0000256" key="8">
    <source>
        <dbReference type="ARBA" id="ARBA00031960"/>
    </source>
</evidence>
<dbReference type="Pfam" id="PF11277">
    <property type="entry name" value="Med24_N"/>
    <property type="match status" value="1"/>
</dbReference>
<reference evidence="9 10" key="1">
    <citation type="submission" date="2015-04" db="EMBL/GenBank/DDBJ databases">
        <authorList>
            <person name="Syromyatnikov M.Y."/>
            <person name="Popov V.N."/>
        </authorList>
    </citation>
    <scope>NUCLEOTIDE SEQUENCE [LARGE SCALE GENOMIC DNA]</scope>
</reference>
<dbReference type="GO" id="GO:0016592">
    <property type="term" value="C:mediator complex"/>
    <property type="evidence" value="ECO:0007669"/>
    <property type="project" value="InterPro"/>
</dbReference>
<comment type="similarity">
    <text evidence="2">Belongs to the Mediator complex subunit 24 family.</text>
</comment>
<dbReference type="GO" id="GO:0003712">
    <property type="term" value="F:transcription coregulator activity"/>
    <property type="evidence" value="ECO:0007669"/>
    <property type="project" value="TreeGrafter"/>
</dbReference>
<sequence>MDVRSRQQAISKVLMKAWRERWTEYEFGIQIKQCFPSVRLIADANNLTDVIMEQSLIGAGVNKLLLSYLKHSLHSQLISYPAVVMRITKYTNYERYNCIKALLDFLLDIIDGVTCRSKAEESALMSALLSLVFWLIEMTEKLVKHVELNNGPTKEQEHCLEKITTLSHSIIKNKFLMGVLYLAKLEDRELYDKCIINYKRIHNMSKYEVVKIFYQMIFVKLDHMAMKELEQRVVEPITFCLQPFMSIEVLVHSSADTSVHVSKFLMIQKLKRYSTSRLYCEIIRSCFITLCHVKEVNYRIWGAFFLFKLPLILKQIHLQTKTSDDKMDFSEDVIKAFEMLMECTPIVDLMDTTFQCNSIECFLVELMKHNLISEDNFKKIVDKREIAISKLEKFDIPSTPPPINQFVSTIEPTLNGFISSLRDQVMPEVPVLQMFCTLLVENRAFLLYSVASVKAQHKTMINGIVKVNDKSKEILGEASKSKQAVTFYANMFDMSFILLFSIMQKSGCENFPEMTGDYFFEKWCREGMAFPYKSKSPMSIVKMCDQTKVEEMIAYFSDTTTAQSSTISFKWGEICINIPAMLHNVLIAWENETITTVRVKNILDNMRTKMCCFAVIAASWLCSYVKVLREDEQAKPKFMVQQLMKPVDENTMKLETFSEKLSLTHEIIMKLYDSRNSAEILYSQKPLNETFCELWKEISAKRWLPFEVAINLEQLFKSCGAFWLMKNLIEQIFKCKFIKEMETTMDIVFAVMHLNIEACTETLLRDILPIMLLNKSHCSKLKGLQSRMLAKLCVYAILSTMDTADVNRKRPRDDDDDMNSMTKVRKTGIEQQSIGSGIEGSSNDKDISSQLRESLKMSLQDLFKIFYQQVTKDEMSPKVDFIFQFLSLLVQLEKSVKLKSILKLIPNGLIMNLLKIIPEDDVSFGFVLRLYDLSVSSGRALAISELCLLRNIQIRKNSIKL</sequence>
<evidence type="ECO:0000256" key="1">
    <source>
        <dbReference type="ARBA" id="ARBA00004123"/>
    </source>
</evidence>
<name>A0A1J1II39_9DIPT</name>
<dbReference type="GO" id="GO:0060261">
    <property type="term" value="P:positive regulation of transcription initiation by RNA polymerase II"/>
    <property type="evidence" value="ECO:0007669"/>
    <property type="project" value="TreeGrafter"/>
</dbReference>
<evidence type="ECO:0000256" key="3">
    <source>
        <dbReference type="ARBA" id="ARBA00019693"/>
    </source>
</evidence>
<evidence type="ECO:0000256" key="4">
    <source>
        <dbReference type="ARBA" id="ARBA00023015"/>
    </source>
</evidence>
<evidence type="ECO:0000313" key="10">
    <source>
        <dbReference type="Proteomes" id="UP000183832"/>
    </source>
</evidence>
<keyword evidence="7" id="KW-0539">Nucleus</keyword>
<keyword evidence="10" id="KW-1185">Reference proteome</keyword>
<keyword evidence="6" id="KW-0804">Transcription</keyword>
<keyword evidence="4" id="KW-0805">Transcription regulation</keyword>
<organism evidence="9 10">
    <name type="scientific">Clunio marinus</name>
    <dbReference type="NCBI Taxonomy" id="568069"/>
    <lineage>
        <taxon>Eukaryota</taxon>
        <taxon>Metazoa</taxon>
        <taxon>Ecdysozoa</taxon>
        <taxon>Arthropoda</taxon>
        <taxon>Hexapoda</taxon>
        <taxon>Insecta</taxon>
        <taxon>Pterygota</taxon>
        <taxon>Neoptera</taxon>
        <taxon>Endopterygota</taxon>
        <taxon>Diptera</taxon>
        <taxon>Nematocera</taxon>
        <taxon>Chironomoidea</taxon>
        <taxon>Chironomidae</taxon>
        <taxon>Clunio</taxon>
    </lineage>
</organism>
<keyword evidence="5" id="KW-0010">Activator</keyword>
<dbReference type="PANTHER" id="PTHR12898">
    <property type="entry name" value="MEDIATOR OF RNA POLYMERASE II TRANSCRIPTION SUBUNIT 24"/>
    <property type="match status" value="1"/>
</dbReference>
<evidence type="ECO:0000256" key="2">
    <source>
        <dbReference type="ARBA" id="ARBA00007864"/>
    </source>
</evidence>
<comment type="subcellular location">
    <subcellularLocation>
        <location evidence="1">Nucleus</location>
    </subcellularLocation>
</comment>
<dbReference type="AlphaFoldDB" id="A0A1J1II39"/>
<protein>
    <recommendedName>
        <fullName evidence="3">Mediator of RNA polymerase II transcription subunit 24</fullName>
    </recommendedName>
    <alternativeName>
        <fullName evidence="8">Mediator complex subunit 24</fullName>
    </alternativeName>
</protein>
<dbReference type="InterPro" id="IPR021429">
    <property type="entry name" value="Mediator_Med24"/>
</dbReference>
<dbReference type="STRING" id="568069.A0A1J1II39"/>
<dbReference type="OrthoDB" id="21216at2759"/>
<dbReference type="EMBL" id="CVRI01000050">
    <property type="protein sequence ID" value="CRK99434.1"/>
    <property type="molecule type" value="Genomic_DNA"/>
</dbReference>
<evidence type="ECO:0000313" key="9">
    <source>
        <dbReference type="EMBL" id="CRK99434.1"/>
    </source>
</evidence>